<comment type="caution">
    <text evidence="2">The sequence shown here is derived from an EMBL/GenBank/DDBJ whole genome shotgun (WGS) entry which is preliminary data.</text>
</comment>
<dbReference type="InterPro" id="IPR002559">
    <property type="entry name" value="Transposase_11"/>
</dbReference>
<evidence type="ECO:0000313" key="2">
    <source>
        <dbReference type="EMBL" id="RZU75024.1"/>
    </source>
</evidence>
<dbReference type="Proteomes" id="UP000294114">
    <property type="component" value="Unassembled WGS sequence"/>
</dbReference>
<dbReference type="Pfam" id="PF01609">
    <property type="entry name" value="DDE_Tnp_1"/>
    <property type="match status" value="1"/>
</dbReference>
<accession>A0A4Q8BB46</accession>
<dbReference type="OrthoDB" id="3722616at2"/>
<dbReference type="AlphaFoldDB" id="A0A4Q8BB46"/>
<sequence length="153" mass="17602">MIKAPTSDSQGRSGRRRVRVPGFTLRFPGSSVSAGFPPRRTYITIIDNPTPEFVIGAYHQLWRIEKTFRMSKHDLRARPIYHHKRESIEAYLTIVFAALAVTRFVENATGWSIKRFVRTARRYRTVQIRLGPHTLTAEDPLPSDLREALAQIN</sequence>
<dbReference type="GO" id="GO:0006313">
    <property type="term" value="P:DNA transposition"/>
    <property type="evidence" value="ECO:0007669"/>
    <property type="project" value="InterPro"/>
</dbReference>
<protein>
    <submittedName>
        <fullName evidence="2">DDE family transposase</fullName>
    </submittedName>
</protein>
<dbReference type="InterPro" id="IPR012337">
    <property type="entry name" value="RNaseH-like_sf"/>
</dbReference>
<organism evidence="2 3">
    <name type="scientific">Micromonospora kangleipakensis</name>
    <dbReference type="NCBI Taxonomy" id="1077942"/>
    <lineage>
        <taxon>Bacteria</taxon>
        <taxon>Bacillati</taxon>
        <taxon>Actinomycetota</taxon>
        <taxon>Actinomycetes</taxon>
        <taxon>Micromonosporales</taxon>
        <taxon>Micromonosporaceae</taxon>
        <taxon>Micromonospora</taxon>
    </lineage>
</organism>
<proteinExistence type="predicted"/>
<evidence type="ECO:0000259" key="1">
    <source>
        <dbReference type="Pfam" id="PF01609"/>
    </source>
</evidence>
<dbReference type="GO" id="GO:0004803">
    <property type="term" value="F:transposase activity"/>
    <property type="evidence" value="ECO:0007669"/>
    <property type="project" value="InterPro"/>
</dbReference>
<reference evidence="2 3" key="1">
    <citation type="submission" date="2019-02" db="EMBL/GenBank/DDBJ databases">
        <title>Sequencing the genomes of 1000 actinobacteria strains.</title>
        <authorList>
            <person name="Klenk H.-P."/>
        </authorList>
    </citation>
    <scope>NUCLEOTIDE SEQUENCE [LARGE SCALE GENOMIC DNA]</scope>
    <source>
        <strain evidence="2 3">DSM 45612</strain>
    </source>
</reference>
<evidence type="ECO:0000313" key="3">
    <source>
        <dbReference type="Proteomes" id="UP000294114"/>
    </source>
</evidence>
<dbReference type="EMBL" id="SHLD01000001">
    <property type="protein sequence ID" value="RZU75024.1"/>
    <property type="molecule type" value="Genomic_DNA"/>
</dbReference>
<dbReference type="GO" id="GO:0003677">
    <property type="term" value="F:DNA binding"/>
    <property type="evidence" value="ECO:0007669"/>
    <property type="project" value="InterPro"/>
</dbReference>
<keyword evidence="3" id="KW-1185">Reference proteome</keyword>
<dbReference type="RefSeq" id="WP_130334730.1">
    <property type="nucleotide sequence ID" value="NZ_SHLD01000001.1"/>
</dbReference>
<dbReference type="SUPFAM" id="SSF53098">
    <property type="entry name" value="Ribonuclease H-like"/>
    <property type="match status" value="1"/>
</dbReference>
<gene>
    <name evidence="2" type="ORF">EV384_3540</name>
</gene>
<feature type="domain" description="Transposase IS4-like" evidence="1">
    <location>
        <begin position="15"/>
        <end position="99"/>
    </location>
</feature>
<name>A0A4Q8BB46_9ACTN</name>